<dbReference type="Gene3D" id="1.20.1740.10">
    <property type="entry name" value="Amino acid/polyamine transporter I"/>
    <property type="match status" value="1"/>
</dbReference>
<evidence type="ECO:0000259" key="7">
    <source>
        <dbReference type="Pfam" id="PF00324"/>
    </source>
</evidence>
<keyword evidence="4 6" id="KW-1133">Transmembrane helix</keyword>
<feature type="domain" description="Amino acid permease/ SLC12A" evidence="7">
    <location>
        <begin position="15"/>
        <end position="84"/>
    </location>
</feature>
<dbReference type="EMBL" id="LGEX01000008">
    <property type="protein sequence ID" value="KUK07299.1"/>
    <property type="molecule type" value="Genomic_DNA"/>
</dbReference>
<comment type="caution">
    <text evidence="9">The sequence shown here is derived from an EMBL/GenBank/DDBJ whole genome shotgun (WGS) entry which is preliminary data.</text>
</comment>
<sequence length="107" mass="11001">MQVQVSLSRDLSFFDITMIGIAGMIGAGVFALTGIAAGIAGPAIILAFFLNGIIATLTGLAYAELGSAMPQAGGGYLWIKEAWGIMLASWRAGLTGPLTPSPVPFTR</sequence>
<organism evidence="9 10">
    <name type="scientific">Archaeoglobus fulgidus</name>
    <dbReference type="NCBI Taxonomy" id="2234"/>
    <lineage>
        <taxon>Archaea</taxon>
        <taxon>Methanobacteriati</taxon>
        <taxon>Methanobacteriota</taxon>
        <taxon>Archaeoglobi</taxon>
        <taxon>Archaeoglobales</taxon>
        <taxon>Archaeoglobaceae</taxon>
        <taxon>Archaeoglobus</taxon>
    </lineage>
</organism>
<evidence type="ECO:0000256" key="6">
    <source>
        <dbReference type="SAM" id="Phobius"/>
    </source>
</evidence>
<keyword evidence="3 6" id="KW-0812">Transmembrane</keyword>
<keyword evidence="5 6" id="KW-0472">Membrane</keyword>
<reference evidence="10 11" key="2">
    <citation type="journal article" date="2015" name="MBio">
        <title>Genome-Resolved Metagenomic Analysis Reveals Roles for Candidate Phyla and Other Microbial Community Members in Biogeochemical Transformations in Oil Reservoirs.</title>
        <authorList>
            <person name="Hu P."/>
            <person name="Tom L."/>
            <person name="Singh A."/>
            <person name="Thomas B.C."/>
            <person name="Baker B.J."/>
            <person name="Piceno Y.M."/>
            <person name="Andersen G.L."/>
            <person name="Banfield J.F."/>
        </authorList>
    </citation>
    <scope>NUCLEOTIDE SEQUENCE [LARGE SCALE GENOMIC DNA]</scope>
</reference>
<evidence type="ECO:0000313" key="11">
    <source>
        <dbReference type="Proteomes" id="UP000054307"/>
    </source>
</evidence>
<dbReference type="AlphaFoldDB" id="A0A117KUW5"/>
<accession>A0A117KUW5</accession>
<proteinExistence type="predicted"/>
<evidence type="ECO:0000313" key="10">
    <source>
        <dbReference type="Proteomes" id="UP000054015"/>
    </source>
</evidence>
<dbReference type="GO" id="GO:0016020">
    <property type="term" value="C:membrane"/>
    <property type="evidence" value="ECO:0007669"/>
    <property type="project" value="UniProtKB-SubCell"/>
</dbReference>
<dbReference type="PANTHER" id="PTHR43243:SF4">
    <property type="entry name" value="CATIONIC AMINO ACID TRANSPORTER 4"/>
    <property type="match status" value="1"/>
</dbReference>
<evidence type="ECO:0000256" key="5">
    <source>
        <dbReference type="ARBA" id="ARBA00023136"/>
    </source>
</evidence>
<evidence type="ECO:0000256" key="3">
    <source>
        <dbReference type="ARBA" id="ARBA00022692"/>
    </source>
</evidence>
<dbReference type="EMBL" id="LGEQ01000014">
    <property type="protein sequence ID" value="KUJ93844.1"/>
    <property type="molecule type" value="Genomic_DNA"/>
</dbReference>
<evidence type="ECO:0000256" key="1">
    <source>
        <dbReference type="ARBA" id="ARBA00004141"/>
    </source>
</evidence>
<dbReference type="GO" id="GO:0015171">
    <property type="term" value="F:amino acid transmembrane transporter activity"/>
    <property type="evidence" value="ECO:0007669"/>
    <property type="project" value="TreeGrafter"/>
</dbReference>
<evidence type="ECO:0000313" key="8">
    <source>
        <dbReference type="EMBL" id="KUJ93844.1"/>
    </source>
</evidence>
<dbReference type="Proteomes" id="UP000054307">
    <property type="component" value="Unassembled WGS sequence"/>
</dbReference>
<keyword evidence="2" id="KW-0813">Transport</keyword>
<comment type="subcellular location">
    <subcellularLocation>
        <location evidence="1">Membrane</location>
        <topology evidence="1">Multi-pass membrane protein</topology>
    </subcellularLocation>
</comment>
<gene>
    <name evidence="8" type="ORF">XD40_0975</name>
    <name evidence="9" type="ORF">XD48_0475</name>
</gene>
<dbReference type="Pfam" id="PF00324">
    <property type="entry name" value="AA_permease"/>
    <property type="match status" value="1"/>
</dbReference>
<evidence type="ECO:0000256" key="2">
    <source>
        <dbReference type="ARBA" id="ARBA00022448"/>
    </source>
</evidence>
<protein>
    <submittedName>
        <fullName evidence="9">Cationic amino acid transporter (Cat-1)</fullName>
    </submittedName>
</protein>
<name>A0A117KUW5_ARCFL</name>
<dbReference type="PATRIC" id="fig|2234.6.peg.1424"/>
<evidence type="ECO:0000313" key="9">
    <source>
        <dbReference type="EMBL" id="KUK07299.1"/>
    </source>
</evidence>
<feature type="transmembrane region" description="Helical" evidence="6">
    <location>
        <begin position="43"/>
        <end position="63"/>
    </location>
</feature>
<dbReference type="PANTHER" id="PTHR43243">
    <property type="entry name" value="INNER MEMBRANE TRANSPORTER YGJI-RELATED"/>
    <property type="match status" value="1"/>
</dbReference>
<reference evidence="9" key="1">
    <citation type="journal article" date="2015" name="MBio">
        <title>Genome-resolved metagenomic analysis reveals roles for candidate phyla and other microbial community members in biogeochemical transformations in oil reservoirs.</title>
        <authorList>
            <person name="Hu P."/>
            <person name="Tom L."/>
            <person name="Singh A."/>
            <person name="Thomas B.C."/>
            <person name="Baker B.J."/>
            <person name="Piceno Y.M."/>
            <person name="Andersen G.L."/>
            <person name="Banfield J.F."/>
        </authorList>
    </citation>
    <scope>NUCLEOTIDE SEQUENCE [LARGE SCALE GENOMIC DNA]</scope>
    <source>
        <strain evidence="9">49_2300</strain>
        <strain evidence="8">49_95</strain>
    </source>
</reference>
<dbReference type="InterPro" id="IPR004841">
    <property type="entry name" value="AA-permease/SLC12A_dom"/>
</dbReference>
<feature type="transmembrane region" description="Helical" evidence="6">
    <location>
        <begin position="12"/>
        <end position="37"/>
    </location>
</feature>
<evidence type="ECO:0000256" key="4">
    <source>
        <dbReference type="ARBA" id="ARBA00022989"/>
    </source>
</evidence>
<dbReference type="Proteomes" id="UP000054015">
    <property type="component" value="Unassembled WGS sequence"/>
</dbReference>